<dbReference type="SUPFAM" id="SSF53633">
    <property type="entry name" value="Carbamate kinase-like"/>
    <property type="match status" value="1"/>
</dbReference>
<evidence type="ECO:0000256" key="5">
    <source>
        <dbReference type="ARBA" id="ARBA00022840"/>
    </source>
</evidence>
<comment type="similarity">
    <text evidence="1">Belongs to the carbamate kinase family.</text>
</comment>
<evidence type="ECO:0000256" key="2">
    <source>
        <dbReference type="ARBA" id="ARBA00022679"/>
    </source>
</evidence>
<dbReference type="InterPro" id="IPR001048">
    <property type="entry name" value="Asp/Glu/Uridylate_kinase"/>
</dbReference>
<feature type="region of interest" description="Disordered" evidence="6">
    <location>
        <begin position="310"/>
        <end position="335"/>
    </location>
</feature>
<dbReference type="CDD" id="cd00431">
    <property type="entry name" value="cysteine_hydrolases"/>
    <property type="match status" value="1"/>
</dbReference>
<dbReference type="RefSeq" id="WP_208197599.1">
    <property type="nucleotide sequence ID" value="NZ_CP076023.1"/>
</dbReference>
<evidence type="ECO:0000256" key="1">
    <source>
        <dbReference type="ARBA" id="ARBA00011066"/>
    </source>
</evidence>
<dbReference type="CDD" id="cd04235">
    <property type="entry name" value="AAK_CK"/>
    <property type="match status" value="1"/>
</dbReference>
<name>A0ABX8GMP3_9CELL</name>
<dbReference type="Pfam" id="PF00696">
    <property type="entry name" value="AA_kinase"/>
    <property type="match status" value="1"/>
</dbReference>
<evidence type="ECO:0000256" key="3">
    <source>
        <dbReference type="ARBA" id="ARBA00022741"/>
    </source>
</evidence>
<feature type="domain" description="Isochorismatase-like" evidence="8">
    <location>
        <begin position="355"/>
        <end position="542"/>
    </location>
</feature>
<dbReference type="PROSITE" id="PS01128">
    <property type="entry name" value="SHIKIMATE_KINASE"/>
    <property type="match status" value="1"/>
</dbReference>
<keyword evidence="10" id="KW-1185">Reference proteome</keyword>
<sequence>MTGTVLLAVGGNALVLDGEPGTVVRQQERAARFATQVADLVADGWRVLVTHGNGPQVGYIVRRGELVAADAASEGLPDLPLWLAVADSQGGIGHLLAVALDGALELRGLDVRAVAVLTHVEVDADDPAFARPTKPIGAAMTATTARRRAAEGWAVVETAPGVHRRVVPSPRPRRVVEAEQIHALAATGAVVVAAGGGGIPVVRRGDGWHGVDAVVDKDHTSALLAASIGVDTLVLVTGVDEVCVGWGTPDRRALRHVDPVELRGHLEAGEFPAGSMGPKVESVLQFVADGGHRAVITSLASLRDALEGRSGTHLTVGDRPSRTAAPDRRTPPTGEPMITLPAEPFPFTFDPRHVALLCIDFQRDFMEAGGFGESLGNDVSRLRGTIEPTSRVLTAFRRHGWPVIHTREGHRPDLADLFPAKRDRGSPALRIGEEGPMGRLLVRGSAGHGIVPELAPVAGEVVLDKPGKGSFYATDLETILRARGITSLVVTGVTTEVCVQTTVREANDRGFESLVLADCTASYFPEFHRSALDMFSAQGGIVGWVGTSDALLAALVPTTIHEEVAR</sequence>
<evidence type="ECO:0000313" key="10">
    <source>
        <dbReference type="Proteomes" id="UP000679335"/>
    </source>
</evidence>
<evidence type="ECO:0000259" key="8">
    <source>
        <dbReference type="Pfam" id="PF00857"/>
    </source>
</evidence>
<dbReference type="InterPro" id="IPR036393">
    <property type="entry name" value="AceGlu_kinase-like_sf"/>
</dbReference>
<dbReference type="SUPFAM" id="SSF52499">
    <property type="entry name" value="Isochorismatase-like hydrolases"/>
    <property type="match status" value="1"/>
</dbReference>
<dbReference type="InterPro" id="IPR003964">
    <property type="entry name" value="Carb_kinase"/>
</dbReference>
<dbReference type="Proteomes" id="UP000679335">
    <property type="component" value="Chromosome"/>
</dbReference>
<keyword evidence="3" id="KW-0547">Nucleotide-binding</keyword>
<reference evidence="9 10" key="1">
    <citation type="submission" date="2021-05" db="EMBL/GenBank/DDBJ databases">
        <title>Novel species in genus Cellulomonas.</title>
        <authorList>
            <person name="Zhang G."/>
        </authorList>
    </citation>
    <scope>NUCLEOTIDE SEQUENCE [LARGE SCALE GENOMIC DNA]</scope>
    <source>
        <strain evidence="10">zg-ZUI157</strain>
    </source>
</reference>
<feature type="domain" description="Aspartate/glutamate/uridylate kinase" evidence="7">
    <location>
        <begin position="5"/>
        <end position="298"/>
    </location>
</feature>
<dbReference type="InterPro" id="IPR000868">
    <property type="entry name" value="Isochorismatase-like_dom"/>
</dbReference>
<keyword evidence="2 9" id="KW-0808">Transferase</keyword>
<feature type="compositionally biased region" description="Basic and acidic residues" evidence="6">
    <location>
        <begin position="319"/>
        <end position="330"/>
    </location>
</feature>
<evidence type="ECO:0000256" key="6">
    <source>
        <dbReference type="SAM" id="MobiDB-lite"/>
    </source>
</evidence>
<evidence type="ECO:0000313" key="9">
    <source>
        <dbReference type="EMBL" id="QWC17325.1"/>
    </source>
</evidence>
<accession>A0ABX8GMP3</accession>
<evidence type="ECO:0000259" key="7">
    <source>
        <dbReference type="Pfam" id="PF00696"/>
    </source>
</evidence>
<dbReference type="InterPro" id="IPR023000">
    <property type="entry name" value="Shikimate_kinase_CS"/>
</dbReference>
<keyword evidence="4 9" id="KW-0418">Kinase</keyword>
<dbReference type="PANTHER" id="PTHR30409:SF1">
    <property type="entry name" value="CARBAMATE KINASE-RELATED"/>
    <property type="match status" value="1"/>
</dbReference>
<dbReference type="GO" id="GO:0008804">
    <property type="term" value="F:carbamate kinase activity"/>
    <property type="evidence" value="ECO:0007669"/>
    <property type="project" value="UniProtKB-EC"/>
</dbReference>
<dbReference type="Gene3D" id="3.40.1160.10">
    <property type="entry name" value="Acetylglutamate kinase-like"/>
    <property type="match status" value="1"/>
</dbReference>
<dbReference type="EMBL" id="CP076023">
    <property type="protein sequence ID" value="QWC17325.1"/>
    <property type="molecule type" value="Genomic_DNA"/>
</dbReference>
<evidence type="ECO:0000256" key="4">
    <source>
        <dbReference type="ARBA" id="ARBA00022777"/>
    </source>
</evidence>
<gene>
    <name evidence="9" type="ORF">KKR89_07065</name>
</gene>
<dbReference type="InterPro" id="IPR036380">
    <property type="entry name" value="Isochorismatase-like_sf"/>
</dbReference>
<protein>
    <submittedName>
        <fullName evidence="9">Carbamate kinase</fullName>
        <ecNumber evidence="9">2.7.2.2</ecNumber>
    </submittedName>
</protein>
<dbReference type="Gene3D" id="3.40.50.850">
    <property type="entry name" value="Isochorismatase-like"/>
    <property type="match status" value="1"/>
</dbReference>
<dbReference type="Pfam" id="PF00857">
    <property type="entry name" value="Isochorismatase"/>
    <property type="match status" value="1"/>
</dbReference>
<dbReference type="NCBIfam" id="NF009007">
    <property type="entry name" value="PRK12352.1"/>
    <property type="match status" value="1"/>
</dbReference>
<keyword evidence="5" id="KW-0067">ATP-binding</keyword>
<dbReference type="EC" id="2.7.2.2" evidence="9"/>
<organism evidence="9 10">
    <name type="scientific">Cellulomonas dongxiuzhuiae</name>
    <dbReference type="NCBI Taxonomy" id="2819979"/>
    <lineage>
        <taxon>Bacteria</taxon>
        <taxon>Bacillati</taxon>
        <taxon>Actinomycetota</taxon>
        <taxon>Actinomycetes</taxon>
        <taxon>Micrococcales</taxon>
        <taxon>Cellulomonadaceae</taxon>
        <taxon>Cellulomonas</taxon>
    </lineage>
</organism>
<dbReference type="PRINTS" id="PR01469">
    <property type="entry name" value="CARBMTKINASE"/>
</dbReference>
<dbReference type="PANTHER" id="PTHR30409">
    <property type="entry name" value="CARBAMATE KINASE"/>
    <property type="match status" value="1"/>
</dbReference>
<proteinExistence type="inferred from homology"/>